<evidence type="ECO:0000313" key="2">
    <source>
        <dbReference type="Proteomes" id="UP000886998"/>
    </source>
</evidence>
<dbReference type="Proteomes" id="UP000886998">
    <property type="component" value="Unassembled WGS sequence"/>
</dbReference>
<proteinExistence type="predicted"/>
<gene>
    <name evidence="1" type="ORF">TNIN_460891</name>
</gene>
<evidence type="ECO:0000313" key="1">
    <source>
        <dbReference type="EMBL" id="GFY39687.1"/>
    </source>
</evidence>
<protein>
    <submittedName>
        <fullName evidence="1">Uncharacterized protein</fullName>
    </submittedName>
</protein>
<name>A0A8X6WSC3_9ARAC</name>
<keyword evidence="2" id="KW-1185">Reference proteome</keyword>
<sequence length="88" mass="9708">MILLLVRRLFIEGRMEYFPGSDLLAGCLLFSSCVARSEGTRLLSHRSFSYVVSFNGISVQSFVLSGGLLTERAARHSAVICRLVGLKQ</sequence>
<dbReference type="EMBL" id="BMAV01001497">
    <property type="protein sequence ID" value="GFY39687.1"/>
    <property type="molecule type" value="Genomic_DNA"/>
</dbReference>
<comment type="caution">
    <text evidence="1">The sequence shown here is derived from an EMBL/GenBank/DDBJ whole genome shotgun (WGS) entry which is preliminary data.</text>
</comment>
<dbReference type="AlphaFoldDB" id="A0A8X6WSC3"/>
<accession>A0A8X6WSC3</accession>
<reference evidence="1" key="1">
    <citation type="submission" date="2020-08" db="EMBL/GenBank/DDBJ databases">
        <title>Multicomponent nature underlies the extraordinary mechanical properties of spider dragline silk.</title>
        <authorList>
            <person name="Kono N."/>
            <person name="Nakamura H."/>
            <person name="Mori M."/>
            <person name="Yoshida Y."/>
            <person name="Ohtoshi R."/>
            <person name="Malay A.D."/>
            <person name="Moran D.A.P."/>
            <person name="Tomita M."/>
            <person name="Numata K."/>
            <person name="Arakawa K."/>
        </authorList>
    </citation>
    <scope>NUCLEOTIDE SEQUENCE</scope>
</reference>
<organism evidence="1 2">
    <name type="scientific">Trichonephila inaurata madagascariensis</name>
    <dbReference type="NCBI Taxonomy" id="2747483"/>
    <lineage>
        <taxon>Eukaryota</taxon>
        <taxon>Metazoa</taxon>
        <taxon>Ecdysozoa</taxon>
        <taxon>Arthropoda</taxon>
        <taxon>Chelicerata</taxon>
        <taxon>Arachnida</taxon>
        <taxon>Araneae</taxon>
        <taxon>Araneomorphae</taxon>
        <taxon>Entelegynae</taxon>
        <taxon>Araneoidea</taxon>
        <taxon>Nephilidae</taxon>
        <taxon>Trichonephila</taxon>
        <taxon>Trichonephila inaurata</taxon>
    </lineage>
</organism>
<dbReference type="PROSITE" id="PS51257">
    <property type="entry name" value="PROKAR_LIPOPROTEIN"/>
    <property type="match status" value="1"/>
</dbReference>